<dbReference type="Proteomes" id="UP000631694">
    <property type="component" value="Unassembled WGS sequence"/>
</dbReference>
<evidence type="ECO:0000259" key="1">
    <source>
        <dbReference type="Pfam" id="PF06568"/>
    </source>
</evidence>
<dbReference type="AlphaFoldDB" id="A0A931MZY1"/>
<protein>
    <submittedName>
        <fullName evidence="2">DUF1127 domain-containing protein</fullName>
    </submittedName>
</protein>
<gene>
    <name evidence="2" type="ORF">I5731_10360</name>
</gene>
<dbReference type="Pfam" id="PF06568">
    <property type="entry name" value="YjiS-like"/>
    <property type="match status" value="1"/>
</dbReference>
<dbReference type="EMBL" id="JADZLT010000050">
    <property type="protein sequence ID" value="MBH0238226.1"/>
    <property type="molecule type" value="Genomic_DNA"/>
</dbReference>
<name>A0A931MZY1_9HYPH</name>
<accession>A0A931MZY1</accession>
<evidence type="ECO:0000313" key="2">
    <source>
        <dbReference type="EMBL" id="MBH0238226.1"/>
    </source>
</evidence>
<organism evidence="2 3">
    <name type="scientific">Methylobrevis albus</name>
    <dbReference type="NCBI Taxonomy" id="2793297"/>
    <lineage>
        <taxon>Bacteria</taxon>
        <taxon>Pseudomonadati</taxon>
        <taxon>Pseudomonadota</taxon>
        <taxon>Alphaproteobacteria</taxon>
        <taxon>Hyphomicrobiales</taxon>
        <taxon>Pleomorphomonadaceae</taxon>
        <taxon>Methylobrevis</taxon>
    </lineage>
</organism>
<reference evidence="2" key="1">
    <citation type="submission" date="2020-12" db="EMBL/GenBank/DDBJ databases">
        <title>Methylobrevis albus sp. nov., isolated from fresh water lack sediment.</title>
        <authorList>
            <person name="Zou Q."/>
        </authorList>
    </citation>
    <scope>NUCLEOTIDE SEQUENCE</scope>
    <source>
        <strain evidence="2">L22</strain>
    </source>
</reference>
<feature type="domain" description="YjiS-like" evidence="1">
    <location>
        <begin position="32"/>
        <end position="67"/>
    </location>
</feature>
<dbReference type="InterPro" id="IPR009506">
    <property type="entry name" value="YjiS-like"/>
</dbReference>
<proteinExistence type="predicted"/>
<evidence type="ECO:0000313" key="3">
    <source>
        <dbReference type="Proteomes" id="UP000631694"/>
    </source>
</evidence>
<keyword evidence="3" id="KW-1185">Reference proteome</keyword>
<dbReference type="RefSeq" id="WP_197311313.1">
    <property type="nucleotide sequence ID" value="NZ_JADZLT010000050.1"/>
</dbReference>
<comment type="caution">
    <text evidence="2">The sequence shown here is derived from an EMBL/GenBank/DDBJ whole genome shotgun (WGS) entry which is preliminary data.</text>
</comment>
<sequence length="82" mass="9003">MTTIIRTTATRPVAGFQAGAFVATLLRTAGGVVANWSSHAQMRRTKRALHELDDRLLQDIGLTRDEIGPAPSQPTLPSYGWW</sequence>